<protein>
    <recommendedName>
        <fullName evidence="2">Restriction endonuclease type IV Mrr domain-containing protein</fullName>
    </recommendedName>
</protein>
<proteinExistence type="predicted"/>
<organism evidence="3 4">
    <name type="scientific">Acinetobacter radioresistens</name>
    <dbReference type="NCBI Taxonomy" id="40216"/>
    <lineage>
        <taxon>Bacteria</taxon>
        <taxon>Pseudomonadati</taxon>
        <taxon>Pseudomonadota</taxon>
        <taxon>Gammaproteobacteria</taxon>
        <taxon>Moraxellales</taxon>
        <taxon>Moraxellaceae</taxon>
        <taxon>Acinetobacter</taxon>
    </lineage>
</organism>
<evidence type="ECO:0000313" key="3">
    <source>
        <dbReference type="EMBL" id="HCM32097.1"/>
    </source>
</evidence>
<dbReference type="RefSeq" id="WP_284908802.1">
    <property type="nucleotide sequence ID" value="NZ_JASPBZ010000009.1"/>
</dbReference>
<dbReference type="Proteomes" id="UP000262257">
    <property type="component" value="Unassembled WGS sequence"/>
</dbReference>
<dbReference type="InterPro" id="IPR007560">
    <property type="entry name" value="Restrct_endonuc_IV_Mrr"/>
</dbReference>
<comment type="caution">
    <text evidence="3">The sequence shown here is derived from an EMBL/GenBank/DDBJ whole genome shotgun (WGS) entry which is preliminary data.</text>
</comment>
<dbReference type="AlphaFoldDB" id="A0A3D3G3E8"/>
<accession>A0A3D3G3E8</accession>
<dbReference type="Gene3D" id="3.40.1350.10">
    <property type="match status" value="1"/>
</dbReference>
<dbReference type="Pfam" id="PF04471">
    <property type="entry name" value="Mrr_cat"/>
    <property type="match status" value="1"/>
</dbReference>
<evidence type="ECO:0000256" key="1">
    <source>
        <dbReference type="SAM" id="Coils"/>
    </source>
</evidence>
<dbReference type="EMBL" id="DPXL01000152">
    <property type="protein sequence ID" value="HCM32097.1"/>
    <property type="molecule type" value="Genomic_DNA"/>
</dbReference>
<feature type="coiled-coil region" evidence="1">
    <location>
        <begin position="40"/>
        <end position="74"/>
    </location>
</feature>
<evidence type="ECO:0000313" key="4">
    <source>
        <dbReference type="Proteomes" id="UP000262257"/>
    </source>
</evidence>
<dbReference type="InterPro" id="IPR011335">
    <property type="entry name" value="Restrct_endonuc-II-like"/>
</dbReference>
<dbReference type="SUPFAM" id="SSF52980">
    <property type="entry name" value="Restriction endonuclease-like"/>
    <property type="match status" value="1"/>
</dbReference>
<dbReference type="GO" id="GO:0004519">
    <property type="term" value="F:endonuclease activity"/>
    <property type="evidence" value="ECO:0007669"/>
    <property type="project" value="InterPro"/>
</dbReference>
<dbReference type="GO" id="GO:0009307">
    <property type="term" value="P:DNA restriction-modification system"/>
    <property type="evidence" value="ECO:0007669"/>
    <property type="project" value="InterPro"/>
</dbReference>
<evidence type="ECO:0000259" key="2">
    <source>
        <dbReference type="Pfam" id="PF04471"/>
    </source>
</evidence>
<dbReference type="GO" id="GO:0003677">
    <property type="term" value="F:DNA binding"/>
    <property type="evidence" value="ECO:0007669"/>
    <property type="project" value="InterPro"/>
</dbReference>
<keyword evidence="1" id="KW-0175">Coiled coil</keyword>
<gene>
    <name evidence="3" type="ORF">DIC32_11985</name>
</gene>
<reference evidence="3 4" key="1">
    <citation type="journal article" date="2018" name="Nat. Biotechnol.">
        <title>A standardized bacterial taxonomy based on genome phylogeny substantially revises the tree of life.</title>
        <authorList>
            <person name="Parks D.H."/>
            <person name="Chuvochina M."/>
            <person name="Waite D.W."/>
            <person name="Rinke C."/>
            <person name="Skarshewski A."/>
            <person name="Chaumeil P.A."/>
            <person name="Hugenholtz P."/>
        </authorList>
    </citation>
    <scope>NUCLEOTIDE SEQUENCE [LARGE SCALE GENOMIC DNA]</scope>
    <source>
        <strain evidence="3">UBA10045</strain>
    </source>
</reference>
<feature type="domain" description="Restriction endonuclease type IV Mrr" evidence="2">
    <location>
        <begin position="88"/>
        <end position="192"/>
    </location>
</feature>
<name>A0A3D3G3E8_ACIRA</name>
<dbReference type="InterPro" id="IPR011856">
    <property type="entry name" value="tRNA_endonuc-like_dom_sf"/>
</dbReference>
<sequence>MSEQRTFPDLRGWEDSDLKIQQAHKSVVELRSYINQKLDDLKSEQEKQKTKDNVKEIQNEIRKSLVDRESLQQQLYSLLPFVGTQQGGYDFEKWFYEALDYSDIQSRTPYKVDGRQIDGSLTIDGTTYLVELKFMKNQTGSEAIDSFKAKIDKMADNTMGIFVSMSGYSSQAIKEASGRRTTLLLLESSHLFTFLQGIESLKDIIRRSRRHVSQTSEALLNTTYIE</sequence>